<dbReference type="EMBL" id="CP013118">
    <property type="protein sequence ID" value="ALO17146.1"/>
    <property type="molecule type" value="Genomic_DNA"/>
</dbReference>
<dbReference type="CDD" id="cd00561">
    <property type="entry name" value="CobA_ACA"/>
    <property type="match status" value="1"/>
</dbReference>
<dbReference type="KEGG" id="blq:L21SP5_03538"/>
<dbReference type="NCBIfam" id="NF004637">
    <property type="entry name" value="PRK05986.1"/>
    <property type="match status" value="1"/>
</dbReference>
<evidence type="ECO:0000256" key="4">
    <source>
        <dbReference type="ARBA" id="ARBA00024929"/>
    </source>
</evidence>
<dbReference type="PANTHER" id="PTHR46638:SF1">
    <property type="entry name" value="CORRINOID ADENOSYLTRANSFERASE"/>
    <property type="match status" value="1"/>
</dbReference>
<evidence type="ECO:0000256" key="8">
    <source>
        <dbReference type="ARBA" id="ARBA00048555"/>
    </source>
</evidence>
<evidence type="ECO:0000256" key="2">
    <source>
        <dbReference type="ARBA" id="ARBA00007487"/>
    </source>
</evidence>
<dbReference type="Gene3D" id="3.40.50.300">
    <property type="entry name" value="P-loop containing nucleotide triphosphate hydrolases"/>
    <property type="match status" value="1"/>
</dbReference>
<dbReference type="PATRIC" id="fig|1307839.3.peg.3793"/>
<dbReference type="OrthoDB" id="9810309at2"/>
<name>A0A0S2I4I8_9BACT</name>
<dbReference type="STRING" id="1307839.L21SP5_03538"/>
<dbReference type="AlphaFoldDB" id="A0A0S2I4I8"/>
<evidence type="ECO:0000256" key="5">
    <source>
        <dbReference type="ARBA" id="ARBA00031529"/>
    </source>
</evidence>
<reference evidence="10 11" key="1">
    <citation type="submission" date="2015-11" db="EMBL/GenBank/DDBJ databases">
        <title>Description and complete genome sequence of a novel strain predominating in hypersaline microbial mats and representing a new family of the Bacteriodetes phylum.</title>
        <authorList>
            <person name="Spring S."/>
            <person name="Bunk B."/>
            <person name="Sproer C."/>
            <person name="Klenk H.-P."/>
        </authorList>
    </citation>
    <scope>NUCLEOTIDE SEQUENCE [LARGE SCALE GENOMIC DNA]</scope>
    <source>
        <strain evidence="10 11">L21-Spi-D4</strain>
    </source>
</reference>
<evidence type="ECO:0000256" key="1">
    <source>
        <dbReference type="ARBA" id="ARBA00005121"/>
    </source>
</evidence>
<dbReference type="GO" id="GO:0005524">
    <property type="term" value="F:ATP binding"/>
    <property type="evidence" value="ECO:0007669"/>
    <property type="project" value="InterPro"/>
</dbReference>
<comment type="pathway">
    <text evidence="1">Cofactor biosynthesis; adenosylcobalamin biosynthesis; adenosylcobalamin from cob(II)yrinate a,c-diamide: step 2/7.</text>
</comment>
<dbReference type="PANTHER" id="PTHR46638">
    <property type="entry name" value="CORRINOID ADENOSYLTRANSFERASE"/>
    <property type="match status" value="1"/>
</dbReference>
<dbReference type="InterPro" id="IPR003724">
    <property type="entry name" value="CblAdoTrfase_CobA"/>
</dbReference>
<evidence type="ECO:0000256" key="7">
    <source>
        <dbReference type="ARBA" id="ARBA00033354"/>
    </source>
</evidence>
<dbReference type="Proteomes" id="UP000064893">
    <property type="component" value="Chromosome"/>
</dbReference>
<dbReference type="InterPro" id="IPR027417">
    <property type="entry name" value="P-loop_NTPase"/>
</dbReference>
<evidence type="ECO:0000256" key="3">
    <source>
        <dbReference type="ARBA" id="ARBA00012454"/>
    </source>
</evidence>
<sequence>MYHVITGNGKGKTTAALGMALRAAGSGMRVFIAQFVKGKPYAEHQILEQVPGIDFALFGRRCFIHKAPEREDIEVAQKGWLQVQQIVQNKTVDLLILDELHIALYYQLLEEKEVAEFIAQNKKDIEIVTTGRYAPDGLIDLADLVSNIEEVKHYYEQGVEARKGIEF</sequence>
<dbReference type="SUPFAM" id="SSF52540">
    <property type="entry name" value="P-loop containing nucleoside triphosphate hydrolases"/>
    <property type="match status" value="1"/>
</dbReference>
<dbReference type="PIRSF" id="PIRSF015617">
    <property type="entry name" value="Adensltrnsf_CobA"/>
    <property type="match status" value="1"/>
</dbReference>
<dbReference type="EC" id="2.5.1.17" evidence="3"/>
<gene>
    <name evidence="10" type="primary">cobO</name>
    <name evidence="10" type="ORF">L21SP5_03538</name>
</gene>
<comment type="catalytic activity">
    <reaction evidence="9">
        <text>2 cob(II)alamin + reduced [electron-transfer flavoprotein] + 2 ATP = 2 adenosylcob(III)alamin + 2 triphosphate + oxidized [electron-transfer flavoprotein] + 3 H(+)</text>
        <dbReference type="Rhea" id="RHEA:28671"/>
        <dbReference type="Rhea" id="RHEA-COMP:10685"/>
        <dbReference type="Rhea" id="RHEA-COMP:10686"/>
        <dbReference type="ChEBI" id="CHEBI:15378"/>
        <dbReference type="ChEBI" id="CHEBI:16304"/>
        <dbReference type="ChEBI" id="CHEBI:18036"/>
        <dbReference type="ChEBI" id="CHEBI:18408"/>
        <dbReference type="ChEBI" id="CHEBI:30616"/>
        <dbReference type="ChEBI" id="CHEBI:57692"/>
        <dbReference type="ChEBI" id="CHEBI:58307"/>
        <dbReference type="EC" id="2.5.1.17"/>
    </reaction>
</comment>
<keyword evidence="10" id="KW-0808">Transferase</keyword>
<evidence type="ECO:0000256" key="6">
    <source>
        <dbReference type="ARBA" id="ARBA00033334"/>
    </source>
</evidence>
<comment type="similarity">
    <text evidence="2">Belongs to the Cob(I)alamin adenosyltransferase family.</text>
</comment>
<evidence type="ECO:0000256" key="9">
    <source>
        <dbReference type="ARBA" id="ARBA00048692"/>
    </source>
</evidence>
<dbReference type="GO" id="GO:0008817">
    <property type="term" value="F:corrinoid adenosyltransferase activity"/>
    <property type="evidence" value="ECO:0007669"/>
    <property type="project" value="UniProtKB-EC"/>
</dbReference>
<dbReference type="Pfam" id="PF02572">
    <property type="entry name" value="CobA_CobO_BtuR"/>
    <property type="match status" value="1"/>
</dbReference>
<evidence type="ECO:0000313" key="11">
    <source>
        <dbReference type="Proteomes" id="UP000064893"/>
    </source>
</evidence>
<comment type="function">
    <text evidence="4">Required for both de novo synthesis of the corrin ring for the assimilation of exogenous corrinoids. Participates in the adenosylation of a variety of incomplete and complete corrinoids.</text>
</comment>
<proteinExistence type="inferred from homology"/>
<comment type="catalytic activity">
    <reaction evidence="8">
        <text>2 cob(II)yrinate a,c diamide + reduced [electron-transfer flavoprotein] + 2 ATP = 2 adenosylcob(III)yrinate a,c-diamide + 2 triphosphate + oxidized [electron-transfer flavoprotein] + 3 H(+)</text>
        <dbReference type="Rhea" id="RHEA:11528"/>
        <dbReference type="Rhea" id="RHEA-COMP:10685"/>
        <dbReference type="Rhea" id="RHEA-COMP:10686"/>
        <dbReference type="ChEBI" id="CHEBI:15378"/>
        <dbReference type="ChEBI" id="CHEBI:18036"/>
        <dbReference type="ChEBI" id="CHEBI:30616"/>
        <dbReference type="ChEBI" id="CHEBI:57692"/>
        <dbReference type="ChEBI" id="CHEBI:58307"/>
        <dbReference type="ChEBI" id="CHEBI:58503"/>
        <dbReference type="ChEBI" id="CHEBI:58537"/>
        <dbReference type="EC" id="2.5.1.17"/>
    </reaction>
</comment>
<organism evidence="10 11">
    <name type="scientific">Salinivirga cyanobacteriivorans</name>
    <dbReference type="NCBI Taxonomy" id="1307839"/>
    <lineage>
        <taxon>Bacteria</taxon>
        <taxon>Pseudomonadati</taxon>
        <taxon>Bacteroidota</taxon>
        <taxon>Bacteroidia</taxon>
        <taxon>Bacteroidales</taxon>
        <taxon>Salinivirgaceae</taxon>
        <taxon>Salinivirga</taxon>
    </lineage>
</organism>
<protein>
    <recommendedName>
        <fullName evidence="3">corrinoid adenosyltransferase</fullName>
        <ecNumber evidence="3">2.5.1.17</ecNumber>
    </recommendedName>
    <alternativeName>
        <fullName evidence="5">Cob(II)alamin adenosyltransferase</fullName>
    </alternativeName>
    <alternativeName>
        <fullName evidence="7">Cob(II)yrinic acid a,c-diamide adenosyltransferase</fullName>
    </alternativeName>
    <alternativeName>
        <fullName evidence="6">Cobinamide/cobalamin adenosyltransferase</fullName>
    </alternativeName>
</protein>
<evidence type="ECO:0000313" key="10">
    <source>
        <dbReference type="EMBL" id="ALO17146.1"/>
    </source>
</evidence>
<accession>A0A0S2I4I8</accession>
<dbReference type="GO" id="GO:0009236">
    <property type="term" value="P:cobalamin biosynthetic process"/>
    <property type="evidence" value="ECO:0007669"/>
    <property type="project" value="InterPro"/>
</dbReference>
<keyword evidence="11" id="KW-1185">Reference proteome</keyword>